<dbReference type="InterPro" id="IPR011009">
    <property type="entry name" value="Kinase-like_dom_sf"/>
</dbReference>
<reference evidence="4" key="1">
    <citation type="submission" date="2017-05" db="EMBL/GenBank/DDBJ databases">
        <title>The Genome Sequence of Enterococcus sp. 9D6_DIV0238.</title>
        <authorList>
            <consortium name="The Broad Institute Genomics Platform"/>
            <consortium name="The Broad Institute Genomic Center for Infectious Diseases"/>
            <person name="Earl A."/>
            <person name="Manson A."/>
            <person name="Schwartman J."/>
            <person name="Gilmore M."/>
            <person name="Abouelleil A."/>
            <person name="Cao P."/>
            <person name="Chapman S."/>
            <person name="Cusick C."/>
            <person name="Shea T."/>
            <person name="Young S."/>
            <person name="Neafsey D."/>
            <person name="Nusbaum C."/>
            <person name="Birren B."/>
        </authorList>
    </citation>
    <scope>NUCLEOTIDE SEQUENCE [LARGE SCALE GENOMIC DNA]</scope>
    <source>
        <strain evidence="4">9D6_DIV0238</strain>
    </source>
</reference>
<evidence type="ECO:0000259" key="3">
    <source>
        <dbReference type="Pfam" id="PF03109"/>
    </source>
</evidence>
<gene>
    <name evidence="5" type="ORF">A5889_001885</name>
    <name evidence="4" type="ORF">A5889_002565</name>
</gene>
<dbReference type="OrthoDB" id="9795390at2"/>
<dbReference type="Proteomes" id="UP000196151">
    <property type="component" value="Chromosome"/>
</dbReference>
<protein>
    <submittedName>
        <fullName evidence="5">Ubiquinone biosynthesis protein</fullName>
    </submittedName>
</protein>
<name>A0A200J0X1_9ENTE</name>
<dbReference type="Pfam" id="PF03109">
    <property type="entry name" value="ABC1"/>
    <property type="match status" value="1"/>
</dbReference>
<dbReference type="SUPFAM" id="SSF56112">
    <property type="entry name" value="Protein kinase-like (PK-like)"/>
    <property type="match status" value="1"/>
</dbReference>
<reference evidence="5" key="3">
    <citation type="submission" date="2024-03" db="EMBL/GenBank/DDBJ databases">
        <title>The Genome Sequence of Enterococcus sp. DIV0238c.</title>
        <authorList>
            <consortium name="The Broad Institute Genomics Platform"/>
            <consortium name="The Broad Institute Microbial Omics Core"/>
            <consortium name="The Broad Institute Genomic Center for Infectious Diseases"/>
            <person name="Earl A."/>
            <person name="Manson A."/>
            <person name="Gilmore M."/>
            <person name="Schwartman J."/>
            <person name="Shea T."/>
            <person name="Abouelleil A."/>
            <person name="Cao P."/>
            <person name="Chapman S."/>
            <person name="Cusick C."/>
            <person name="Young S."/>
            <person name="Neafsey D."/>
            <person name="Nusbaum C."/>
            <person name="Birren B."/>
        </authorList>
    </citation>
    <scope>NUCLEOTIDE SEQUENCE</scope>
    <source>
        <strain evidence="5">9D6_DIV0238</strain>
    </source>
</reference>
<evidence type="ECO:0000313" key="4">
    <source>
        <dbReference type="EMBL" id="OUZ30277.1"/>
    </source>
</evidence>
<evidence type="ECO:0000256" key="1">
    <source>
        <dbReference type="ARBA" id="ARBA00009670"/>
    </source>
</evidence>
<keyword evidence="2" id="KW-0472">Membrane</keyword>
<dbReference type="InterPro" id="IPR004147">
    <property type="entry name" value="ABC1_dom"/>
</dbReference>
<dbReference type="EMBL" id="NIBQ01000003">
    <property type="protein sequence ID" value="OUZ30277.1"/>
    <property type="molecule type" value="Genomic_DNA"/>
</dbReference>
<feature type="transmembrane region" description="Helical" evidence="2">
    <location>
        <begin position="564"/>
        <end position="586"/>
    </location>
</feature>
<dbReference type="InterPro" id="IPR050154">
    <property type="entry name" value="UbiB_kinase"/>
</dbReference>
<dbReference type="EMBL" id="CP147246">
    <property type="protein sequence ID" value="WYJ94372.1"/>
    <property type="molecule type" value="Genomic_DNA"/>
</dbReference>
<evidence type="ECO:0000313" key="5">
    <source>
        <dbReference type="EMBL" id="WYJ94372.1"/>
    </source>
</evidence>
<keyword evidence="5" id="KW-0830">Ubiquinone</keyword>
<dbReference type="PANTHER" id="PTHR10566:SF113">
    <property type="entry name" value="PROTEIN ACTIVITY OF BC1 COMPLEX KINASE 7, CHLOROPLASTIC"/>
    <property type="match status" value="1"/>
</dbReference>
<dbReference type="RefSeq" id="WP_087641663.1">
    <property type="nucleotide sequence ID" value="NZ_CP147246.1"/>
</dbReference>
<dbReference type="PANTHER" id="PTHR10566">
    <property type="entry name" value="CHAPERONE-ACTIVITY OF BC1 COMPLEX CABC1 -RELATED"/>
    <property type="match status" value="1"/>
</dbReference>
<keyword evidence="2" id="KW-0812">Transmembrane</keyword>
<dbReference type="AlphaFoldDB" id="A0A200J0X1"/>
<evidence type="ECO:0000256" key="2">
    <source>
        <dbReference type="SAM" id="Phobius"/>
    </source>
</evidence>
<reference evidence="5" key="2">
    <citation type="submission" date="2017-05" db="EMBL/GenBank/DDBJ databases">
        <authorList>
            <consortium name="The Broad Institute Genomics Platform"/>
            <consortium name="The Broad Institute Genomic Center for Infectious Diseases"/>
            <person name="Earl A."/>
            <person name="Manson A."/>
            <person name="Schwartman J."/>
            <person name="Gilmore M."/>
            <person name="Abouelleil A."/>
            <person name="Cao P."/>
            <person name="Chapman S."/>
            <person name="Cusick C."/>
            <person name="Shea T."/>
            <person name="Young S."/>
            <person name="Neafsey D."/>
            <person name="Nusbaum C."/>
            <person name="Birren B."/>
        </authorList>
    </citation>
    <scope>NUCLEOTIDE SEQUENCE</scope>
    <source>
        <strain evidence="5">9D6_DIV0238</strain>
    </source>
</reference>
<dbReference type="CDD" id="cd05121">
    <property type="entry name" value="ABC1_ADCK3-like"/>
    <property type="match status" value="1"/>
</dbReference>
<proteinExistence type="inferred from homology"/>
<keyword evidence="2" id="KW-1133">Transmembrane helix</keyword>
<evidence type="ECO:0000313" key="6">
    <source>
        <dbReference type="Proteomes" id="UP000196151"/>
    </source>
</evidence>
<sequence>MTESSTVSKAAHTQKDKSKSARFKEIMQVFLAYNVLGNLSKQEKPEKVREALEALGPTFIKIGQMLSVRTDILTPAYIDELKKLQDNVKTDDFSLVKEVIEAETGLPLTDIFTKFEEQPFASASMGQTHKAMLPDGRIVAVKVQHPGIKEAITLDLSLFEKALPLIKYIPEASVVDPKEIFLEIKTSLENELDSLKEAANGKEFYEKNNGWQIVRSPLIYEEYSTSKVLVMEFMEGKSIKRFVKDEVNETDEQQQEHQKMKKYFGDTLVKNFVKQVFEDGFFHADPHPGNIFVQMLPFSEEGKKEFAQVKNQHLEKKLGSNQFMFEYTKDQELPPYRLVFLDFGMMGRLDKEMIHKLTAVMDSLYGNNAKVIGQAILRLCKQVGPMDEEVFFEQLTPLLEDNYGVSIGDINLQTLFFQIIAICHQNNLQVPQEVTMLVKAVATFEGMIRELDPEISLVEIATPFAKKYFTEKIDWSFELKRAGLDLLYSAKAAPKIPSRTLDVLDDFAKGKTKINLELKKQNELLDRIEGMINRLVIGLILAALIIGSSMLVEFNQSVTSNFVSILGMIGYGIALFAILFLAVDILRKRKKK</sequence>
<feature type="domain" description="ABC1 atypical kinase-like" evidence="3">
    <location>
        <begin position="83"/>
        <end position="373"/>
    </location>
</feature>
<keyword evidence="6" id="KW-1185">Reference proteome</keyword>
<accession>A0A200J0X1</accession>
<comment type="similarity">
    <text evidence="1">Belongs to the protein kinase superfamily. ADCK protein kinase family.</text>
</comment>
<feature type="transmembrane region" description="Helical" evidence="2">
    <location>
        <begin position="535"/>
        <end position="552"/>
    </location>
</feature>
<organism evidence="4">
    <name type="scientific">Candidatus Enterococcus dunnyi</name>
    <dbReference type="NCBI Taxonomy" id="1834192"/>
    <lineage>
        <taxon>Bacteria</taxon>
        <taxon>Bacillati</taxon>
        <taxon>Bacillota</taxon>
        <taxon>Bacilli</taxon>
        <taxon>Lactobacillales</taxon>
        <taxon>Enterococcaceae</taxon>
        <taxon>Enterococcus</taxon>
    </lineage>
</organism>